<keyword evidence="5" id="KW-0460">Magnesium</keyword>
<dbReference type="GO" id="GO:0044281">
    <property type="term" value="P:small molecule metabolic process"/>
    <property type="evidence" value="ECO:0007669"/>
    <property type="project" value="UniProtKB-ARBA"/>
</dbReference>
<dbReference type="NCBIfam" id="TIGR01509">
    <property type="entry name" value="HAD-SF-IA-v3"/>
    <property type="match status" value="1"/>
</dbReference>
<name>A0A483CRX5_9EURY</name>
<evidence type="ECO:0000256" key="5">
    <source>
        <dbReference type="ARBA" id="ARBA00022842"/>
    </source>
</evidence>
<dbReference type="InterPro" id="IPR051400">
    <property type="entry name" value="HAD-like_hydrolase"/>
</dbReference>
<dbReference type="Gene3D" id="1.20.120.710">
    <property type="entry name" value="Haloacid dehalogenase hydrolase-like domain"/>
    <property type="match status" value="1"/>
</dbReference>
<dbReference type="PANTHER" id="PTHR46470:SF2">
    <property type="entry name" value="GLYCERALDEHYDE 3-PHOSPHATE PHOSPHATASE"/>
    <property type="match status" value="1"/>
</dbReference>
<dbReference type="InterPro" id="IPR023214">
    <property type="entry name" value="HAD_sf"/>
</dbReference>
<dbReference type="InterPro" id="IPR041492">
    <property type="entry name" value="HAD_2"/>
</dbReference>
<dbReference type="SFLD" id="SFLDG01129">
    <property type="entry name" value="C1.5:_HAD__Beta-PGM__Phosphata"/>
    <property type="match status" value="1"/>
</dbReference>
<proteinExistence type="inferred from homology"/>
<keyword evidence="3" id="KW-0479">Metal-binding</keyword>
<evidence type="ECO:0000256" key="3">
    <source>
        <dbReference type="ARBA" id="ARBA00022723"/>
    </source>
</evidence>
<keyword evidence="4" id="KW-0378">Hydrolase</keyword>
<protein>
    <submittedName>
        <fullName evidence="6">Haloacid dehalogenase</fullName>
    </submittedName>
</protein>
<accession>A0A483CRX5</accession>
<dbReference type="InterPro" id="IPR006439">
    <property type="entry name" value="HAD-SF_hydro_IA"/>
</dbReference>
<evidence type="ECO:0000313" key="6">
    <source>
        <dbReference type="EMBL" id="TAJ44011.1"/>
    </source>
</evidence>
<dbReference type="Pfam" id="PF13419">
    <property type="entry name" value="HAD_2"/>
    <property type="match status" value="1"/>
</dbReference>
<comment type="cofactor">
    <cofactor evidence="1">
        <name>Mg(2+)</name>
        <dbReference type="ChEBI" id="CHEBI:18420"/>
    </cofactor>
</comment>
<evidence type="ECO:0000256" key="4">
    <source>
        <dbReference type="ARBA" id="ARBA00022801"/>
    </source>
</evidence>
<dbReference type="GO" id="GO:0016791">
    <property type="term" value="F:phosphatase activity"/>
    <property type="evidence" value="ECO:0007669"/>
    <property type="project" value="TreeGrafter"/>
</dbReference>
<dbReference type="SFLD" id="SFLDS00003">
    <property type="entry name" value="Haloacid_Dehalogenase"/>
    <property type="match status" value="1"/>
</dbReference>
<evidence type="ECO:0000256" key="2">
    <source>
        <dbReference type="ARBA" id="ARBA00007958"/>
    </source>
</evidence>
<comment type="similarity">
    <text evidence="2">Belongs to the HAD-like hydrolase superfamily.</text>
</comment>
<dbReference type="EMBL" id="PGCL01000003">
    <property type="protein sequence ID" value="TAJ44011.1"/>
    <property type="molecule type" value="Genomic_DNA"/>
</dbReference>
<dbReference type="InterPro" id="IPR036412">
    <property type="entry name" value="HAD-like_sf"/>
</dbReference>
<comment type="caution">
    <text evidence="6">The sequence shown here is derived from an EMBL/GenBank/DDBJ whole genome shotgun (WGS) entry which is preliminary data.</text>
</comment>
<dbReference type="GO" id="GO:0046872">
    <property type="term" value="F:metal ion binding"/>
    <property type="evidence" value="ECO:0007669"/>
    <property type="project" value="UniProtKB-KW"/>
</dbReference>
<reference evidence="6 7" key="1">
    <citation type="submission" date="2017-11" db="EMBL/GenBank/DDBJ databases">
        <title>Isolation and Characterization of Methanofollis Species from Methane Seep Offshore SW Taiwan.</title>
        <authorList>
            <person name="Teng N.-H."/>
            <person name="Lai M.-C."/>
            <person name="Chen S.-C."/>
        </authorList>
    </citation>
    <scope>NUCLEOTIDE SEQUENCE [LARGE SCALE GENOMIC DNA]</scope>
    <source>
        <strain evidence="6 7">FWC-SCC2</strain>
    </source>
</reference>
<dbReference type="PANTHER" id="PTHR46470">
    <property type="entry name" value="N-ACYLNEURAMINATE-9-PHOSPHATASE"/>
    <property type="match status" value="1"/>
</dbReference>
<dbReference type="SUPFAM" id="SSF56784">
    <property type="entry name" value="HAD-like"/>
    <property type="match status" value="1"/>
</dbReference>
<dbReference type="Proteomes" id="UP000292580">
    <property type="component" value="Unassembled WGS sequence"/>
</dbReference>
<sequence length="227" mass="24461">MQETSCTGDRAVKAVLFDMDNTLWDFVAAKREACRAVVEHAGKGDADELFSYFGRPGVGFEDPGNVIEYLLDIGANGSCVMPCCRVYEQVKLASIHLYPGVDETLETLVSAGLSLAVVTDAHSSQARARLSKAGIIEHFACIVTPDISGGRKPDHASFLHALRTLPAHPGDAMVVGDSIRREIEPAHALGMRTAYALYGDRSETGAPICRPDHVLDDIRDLIAILTP</sequence>
<evidence type="ECO:0000256" key="1">
    <source>
        <dbReference type="ARBA" id="ARBA00001946"/>
    </source>
</evidence>
<dbReference type="AlphaFoldDB" id="A0A483CRX5"/>
<organism evidence="6 7">
    <name type="scientific">Methanofollis fontis</name>
    <dbReference type="NCBI Taxonomy" id="2052832"/>
    <lineage>
        <taxon>Archaea</taxon>
        <taxon>Methanobacteriati</taxon>
        <taxon>Methanobacteriota</taxon>
        <taxon>Stenosarchaea group</taxon>
        <taxon>Methanomicrobia</taxon>
        <taxon>Methanomicrobiales</taxon>
        <taxon>Methanomicrobiaceae</taxon>
        <taxon>Methanofollis</taxon>
    </lineage>
</organism>
<gene>
    <name evidence="6" type="ORF">CUJ86_08175</name>
</gene>
<dbReference type="Gene3D" id="3.40.50.1000">
    <property type="entry name" value="HAD superfamily/HAD-like"/>
    <property type="match status" value="2"/>
</dbReference>
<keyword evidence="7" id="KW-1185">Reference proteome</keyword>
<evidence type="ECO:0000313" key="7">
    <source>
        <dbReference type="Proteomes" id="UP000292580"/>
    </source>
</evidence>